<keyword evidence="7" id="KW-0539">Nucleus</keyword>
<feature type="domain" description="DDE Tnp4" evidence="9">
    <location>
        <begin position="329"/>
        <end position="488"/>
    </location>
</feature>
<keyword evidence="5" id="KW-0479">Metal-binding</keyword>
<dbReference type="Proteomes" id="UP000054564">
    <property type="component" value="Unassembled WGS sequence"/>
</dbReference>
<evidence type="ECO:0000256" key="5">
    <source>
        <dbReference type="ARBA" id="ARBA00022723"/>
    </source>
</evidence>
<keyword evidence="6" id="KW-0378">Hydrolase</keyword>
<dbReference type="Pfam" id="PF26138">
    <property type="entry name" value="DUF8040"/>
    <property type="match status" value="1"/>
</dbReference>
<evidence type="ECO:0000256" key="3">
    <source>
        <dbReference type="ARBA" id="ARBA00006958"/>
    </source>
</evidence>
<evidence type="ECO:0000256" key="7">
    <source>
        <dbReference type="ARBA" id="ARBA00023242"/>
    </source>
</evidence>
<feature type="compositionally biased region" description="Polar residues" evidence="8">
    <location>
        <begin position="504"/>
        <end position="513"/>
    </location>
</feature>
<keyword evidence="12" id="KW-1185">Reference proteome</keyword>
<dbReference type="PANTHER" id="PTHR22930">
    <property type="match status" value="1"/>
</dbReference>
<sequence>MELFNNIKCCSDTEDVSNKVRNRVPLPWHSAEFSTLARQLDKIQIHKSSNTKGQQFVKKYILEHRRKSSNPSSSAAPLNLPINCYAPEYLATLSKLHIKILNPKPAIDFSKLLLLTKVSSQPEIQQKLWQPQDFVLQPPPSLPLHAIRSPTSSIRTTANHQPTNRPPMANLSIAQRALLAIFTILLLIEISEEDLLAYYSDGGQAKFVRFLLHEARPELFREATSLERSTFDALVTELMLKGTQVDGRSVTVEEQLLIFLDVVVHNNSMREVALKFRRGLFTVQRYFHKVLDALAGLYPKYVNQTPKEELHERLQDPKYNTFKKCIGALDGVFIPMTLPTEKQPSYQNRKGVIAQNVLAVVNFDMEFLYVLAGWEGSAHDSRVIADAFTKRLSIPDGRYYLADAGYALQKGLITPFRGVRYHLKEQATCSLKPGNPKELFNLRHASLRNVVERIFGCLKSKFKILTSPTEHNMHSQVQLVYALVVLWNFLRYHNQYEEVPEFDGSTQGNNTSGDIDPNAPGAKYRRTRAEDKAMIPKRNLLAERMWQQYCGYLSRR</sequence>
<dbReference type="AlphaFoldDB" id="A0A0L0UXN0"/>
<feature type="domain" description="DUF8040" evidence="10">
    <location>
        <begin position="205"/>
        <end position="294"/>
    </location>
</feature>
<dbReference type="InterPro" id="IPR045249">
    <property type="entry name" value="HARBI1-like"/>
</dbReference>
<keyword evidence="4" id="KW-0540">Nuclease</keyword>
<organism evidence="11 12">
    <name type="scientific">Puccinia striiformis f. sp. tritici PST-78</name>
    <dbReference type="NCBI Taxonomy" id="1165861"/>
    <lineage>
        <taxon>Eukaryota</taxon>
        <taxon>Fungi</taxon>
        <taxon>Dikarya</taxon>
        <taxon>Basidiomycota</taxon>
        <taxon>Pucciniomycotina</taxon>
        <taxon>Pucciniomycetes</taxon>
        <taxon>Pucciniales</taxon>
        <taxon>Pucciniaceae</taxon>
        <taxon>Puccinia</taxon>
    </lineage>
</organism>
<dbReference type="InterPro" id="IPR027806">
    <property type="entry name" value="HARBI1_dom"/>
</dbReference>
<evidence type="ECO:0000259" key="9">
    <source>
        <dbReference type="Pfam" id="PF13359"/>
    </source>
</evidence>
<evidence type="ECO:0000256" key="4">
    <source>
        <dbReference type="ARBA" id="ARBA00022722"/>
    </source>
</evidence>
<comment type="similarity">
    <text evidence="3">Belongs to the HARBI1 family.</text>
</comment>
<name>A0A0L0UXN0_9BASI</name>
<gene>
    <name evidence="11" type="ORF">PSTG_14766</name>
</gene>
<comment type="caution">
    <text evidence="11">The sequence shown here is derived from an EMBL/GenBank/DDBJ whole genome shotgun (WGS) entry which is preliminary data.</text>
</comment>
<dbReference type="EMBL" id="AJIL01000187">
    <property type="protein sequence ID" value="KNE91807.1"/>
    <property type="molecule type" value="Genomic_DNA"/>
</dbReference>
<evidence type="ECO:0000256" key="1">
    <source>
        <dbReference type="ARBA" id="ARBA00001968"/>
    </source>
</evidence>
<feature type="region of interest" description="Disordered" evidence="8">
    <location>
        <begin position="501"/>
        <end position="525"/>
    </location>
</feature>
<evidence type="ECO:0000256" key="6">
    <source>
        <dbReference type="ARBA" id="ARBA00022801"/>
    </source>
</evidence>
<evidence type="ECO:0000256" key="2">
    <source>
        <dbReference type="ARBA" id="ARBA00004123"/>
    </source>
</evidence>
<dbReference type="PANTHER" id="PTHR22930:SF259">
    <property type="entry name" value="OS08G0106900 PROTEIN"/>
    <property type="match status" value="1"/>
</dbReference>
<dbReference type="GO" id="GO:0005634">
    <property type="term" value="C:nucleus"/>
    <property type="evidence" value="ECO:0007669"/>
    <property type="project" value="UniProtKB-SubCell"/>
</dbReference>
<proteinExistence type="inferred from homology"/>
<comment type="cofactor">
    <cofactor evidence="1">
        <name>a divalent metal cation</name>
        <dbReference type="ChEBI" id="CHEBI:60240"/>
    </cofactor>
</comment>
<evidence type="ECO:0000313" key="12">
    <source>
        <dbReference type="Proteomes" id="UP000054564"/>
    </source>
</evidence>
<dbReference type="OrthoDB" id="1681765at2759"/>
<comment type="subcellular location">
    <subcellularLocation>
        <location evidence="2">Nucleus</location>
    </subcellularLocation>
</comment>
<dbReference type="GO" id="GO:0004518">
    <property type="term" value="F:nuclease activity"/>
    <property type="evidence" value="ECO:0007669"/>
    <property type="project" value="UniProtKB-KW"/>
</dbReference>
<dbReference type="Pfam" id="PF13359">
    <property type="entry name" value="DDE_Tnp_4"/>
    <property type="match status" value="1"/>
</dbReference>
<evidence type="ECO:0000256" key="8">
    <source>
        <dbReference type="SAM" id="MobiDB-lite"/>
    </source>
</evidence>
<evidence type="ECO:0000259" key="10">
    <source>
        <dbReference type="Pfam" id="PF26138"/>
    </source>
</evidence>
<dbReference type="GO" id="GO:0046872">
    <property type="term" value="F:metal ion binding"/>
    <property type="evidence" value="ECO:0007669"/>
    <property type="project" value="UniProtKB-KW"/>
</dbReference>
<evidence type="ECO:0000313" key="11">
    <source>
        <dbReference type="EMBL" id="KNE91807.1"/>
    </source>
</evidence>
<reference evidence="12" key="1">
    <citation type="submission" date="2014-03" db="EMBL/GenBank/DDBJ databases">
        <title>The Genome Sequence of Puccinia striiformis f. sp. tritici PST-78.</title>
        <authorList>
            <consortium name="The Broad Institute Genome Sequencing Platform"/>
            <person name="Cuomo C."/>
            <person name="Hulbert S."/>
            <person name="Chen X."/>
            <person name="Walker B."/>
            <person name="Young S.K."/>
            <person name="Zeng Q."/>
            <person name="Gargeya S."/>
            <person name="Fitzgerald M."/>
            <person name="Haas B."/>
            <person name="Abouelleil A."/>
            <person name="Alvarado L."/>
            <person name="Arachchi H.M."/>
            <person name="Berlin A.M."/>
            <person name="Chapman S.B."/>
            <person name="Goldberg J."/>
            <person name="Griggs A."/>
            <person name="Gujja S."/>
            <person name="Hansen M."/>
            <person name="Howarth C."/>
            <person name="Imamovic A."/>
            <person name="Larimer J."/>
            <person name="McCowan C."/>
            <person name="Montmayeur A."/>
            <person name="Murphy C."/>
            <person name="Neiman D."/>
            <person name="Pearson M."/>
            <person name="Priest M."/>
            <person name="Roberts A."/>
            <person name="Saif S."/>
            <person name="Shea T."/>
            <person name="Sisk P."/>
            <person name="Sykes S."/>
            <person name="Wortman J."/>
            <person name="Nusbaum C."/>
            <person name="Birren B."/>
        </authorList>
    </citation>
    <scope>NUCLEOTIDE SEQUENCE [LARGE SCALE GENOMIC DNA]</scope>
    <source>
        <strain evidence="12">race PST-78</strain>
    </source>
</reference>
<dbReference type="InterPro" id="IPR058353">
    <property type="entry name" value="DUF8040"/>
</dbReference>
<protein>
    <submittedName>
        <fullName evidence="11">Uncharacterized protein</fullName>
    </submittedName>
</protein>
<dbReference type="GO" id="GO:0016787">
    <property type="term" value="F:hydrolase activity"/>
    <property type="evidence" value="ECO:0007669"/>
    <property type="project" value="UniProtKB-KW"/>
</dbReference>
<accession>A0A0L0UXN0</accession>